<reference evidence="1" key="2">
    <citation type="submission" date="2020-11" db="EMBL/GenBank/DDBJ databases">
        <authorList>
            <person name="McCartney M.A."/>
            <person name="Auch B."/>
            <person name="Kono T."/>
            <person name="Mallez S."/>
            <person name="Becker A."/>
            <person name="Gohl D.M."/>
            <person name="Silverstein K.A.T."/>
            <person name="Koren S."/>
            <person name="Bechman K.B."/>
            <person name="Herman A."/>
            <person name="Abrahante J.E."/>
            <person name="Garbe J."/>
        </authorList>
    </citation>
    <scope>NUCLEOTIDE SEQUENCE</scope>
    <source>
        <strain evidence="1">Duluth1</strain>
        <tissue evidence="1">Whole animal</tissue>
    </source>
</reference>
<reference evidence="1" key="1">
    <citation type="journal article" date="2019" name="bioRxiv">
        <title>The Genome of the Zebra Mussel, Dreissena polymorpha: A Resource for Invasive Species Research.</title>
        <authorList>
            <person name="McCartney M.A."/>
            <person name="Auch B."/>
            <person name="Kono T."/>
            <person name="Mallez S."/>
            <person name="Zhang Y."/>
            <person name="Obille A."/>
            <person name="Becker A."/>
            <person name="Abrahante J.E."/>
            <person name="Garbe J."/>
            <person name="Badalamenti J.P."/>
            <person name="Herman A."/>
            <person name="Mangelson H."/>
            <person name="Liachko I."/>
            <person name="Sullivan S."/>
            <person name="Sone E.D."/>
            <person name="Koren S."/>
            <person name="Silverstein K.A.T."/>
            <person name="Beckman K.B."/>
            <person name="Gohl D.M."/>
        </authorList>
    </citation>
    <scope>NUCLEOTIDE SEQUENCE</scope>
    <source>
        <strain evidence="1">Duluth1</strain>
        <tissue evidence="1">Whole animal</tissue>
    </source>
</reference>
<dbReference type="EMBL" id="JAIWYP010000003">
    <property type="protein sequence ID" value="KAH3853632.1"/>
    <property type="molecule type" value="Genomic_DNA"/>
</dbReference>
<dbReference type="AlphaFoldDB" id="A0A9D4LAM5"/>
<protein>
    <submittedName>
        <fullName evidence="1">Uncharacterized protein</fullName>
    </submittedName>
</protein>
<dbReference type="Proteomes" id="UP000828390">
    <property type="component" value="Unassembled WGS sequence"/>
</dbReference>
<evidence type="ECO:0000313" key="1">
    <source>
        <dbReference type="EMBL" id="KAH3853632.1"/>
    </source>
</evidence>
<comment type="caution">
    <text evidence="1">The sequence shown here is derived from an EMBL/GenBank/DDBJ whole genome shotgun (WGS) entry which is preliminary data.</text>
</comment>
<accession>A0A9D4LAM5</accession>
<sequence>MFQMKSVHPALIAIWPPNNAVPAAHICPPLETGWAMWPLPMNFGSRADGRMLGVGSCKL</sequence>
<evidence type="ECO:0000313" key="2">
    <source>
        <dbReference type="Proteomes" id="UP000828390"/>
    </source>
</evidence>
<keyword evidence="2" id="KW-1185">Reference proteome</keyword>
<name>A0A9D4LAM5_DREPO</name>
<organism evidence="1 2">
    <name type="scientific">Dreissena polymorpha</name>
    <name type="common">Zebra mussel</name>
    <name type="synonym">Mytilus polymorpha</name>
    <dbReference type="NCBI Taxonomy" id="45954"/>
    <lineage>
        <taxon>Eukaryota</taxon>
        <taxon>Metazoa</taxon>
        <taxon>Spiralia</taxon>
        <taxon>Lophotrochozoa</taxon>
        <taxon>Mollusca</taxon>
        <taxon>Bivalvia</taxon>
        <taxon>Autobranchia</taxon>
        <taxon>Heteroconchia</taxon>
        <taxon>Euheterodonta</taxon>
        <taxon>Imparidentia</taxon>
        <taxon>Neoheterodontei</taxon>
        <taxon>Myida</taxon>
        <taxon>Dreissenoidea</taxon>
        <taxon>Dreissenidae</taxon>
        <taxon>Dreissena</taxon>
    </lineage>
</organism>
<proteinExistence type="predicted"/>
<gene>
    <name evidence="1" type="ORF">DPMN_096164</name>
</gene>